<dbReference type="STRING" id="1005928.SAMN04487859_10887"/>
<name>A0A1I5BLN8_9RHOB</name>
<evidence type="ECO:0000256" key="2">
    <source>
        <dbReference type="SAM" id="SignalP"/>
    </source>
</evidence>
<gene>
    <name evidence="3" type="ORF">SAMN04487859_10887</name>
</gene>
<protein>
    <recommendedName>
        <fullName evidence="5">PRC-barrel domain-containing protein</fullName>
    </recommendedName>
</protein>
<feature type="region of interest" description="Disordered" evidence="1">
    <location>
        <begin position="41"/>
        <end position="73"/>
    </location>
</feature>
<keyword evidence="2" id="KW-0732">Signal</keyword>
<evidence type="ECO:0008006" key="5">
    <source>
        <dbReference type="Google" id="ProtNLM"/>
    </source>
</evidence>
<keyword evidence="4" id="KW-1185">Reference proteome</keyword>
<reference evidence="4" key="1">
    <citation type="submission" date="2016-10" db="EMBL/GenBank/DDBJ databases">
        <authorList>
            <person name="Varghese N."/>
            <person name="Submissions S."/>
        </authorList>
    </citation>
    <scope>NUCLEOTIDE SEQUENCE [LARGE SCALE GENOMIC DNA]</scope>
    <source>
        <strain evidence="4">DSM 28463</strain>
    </source>
</reference>
<organism evidence="3 4">
    <name type="scientific">Roseovarius lutimaris</name>
    <dbReference type="NCBI Taxonomy" id="1005928"/>
    <lineage>
        <taxon>Bacteria</taxon>
        <taxon>Pseudomonadati</taxon>
        <taxon>Pseudomonadota</taxon>
        <taxon>Alphaproteobacteria</taxon>
        <taxon>Rhodobacterales</taxon>
        <taxon>Roseobacteraceae</taxon>
        <taxon>Roseovarius</taxon>
    </lineage>
</organism>
<sequence>MKLRNLALVTALTSVTALSAQAQDTQGHTDTDELQPVAETGETTDTANPANPEKHADDYGLEPVGEQSPQASMDMDGNITAPAGMSLMGKDMTMAEQTLTKNILAEADKGSKLMSVDDKLIGKVVMDHGNEGSDHLIYVDVDKSADIMTERLAFRASTLSVEQGGGLEYTMSLAQLRAAVAEQVAK</sequence>
<evidence type="ECO:0000256" key="1">
    <source>
        <dbReference type="SAM" id="MobiDB-lite"/>
    </source>
</evidence>
<evidence type="ECO:0000313" key="3">
    <source>
        <dbReference type="EMBL" id="SFN75685.1"/>
    </source>
</evidence>
<evidence type="ECO:0000313" key="4">
    <source>
        <dbReference type="Proteomes" id="UP000198599"/>
    </source>
</evidence>
<feature type="signal peptide" evidence="2">
    <location>
        <begin position="1"/>
        <end position="22"/>
    </location>
</feature>
<dbReference type="RefSeq" id="WP_092837122.1">
    <property type="nucleotide sequence ID" value="NZ_FOVP01000008.1"/>
</dbReference>
<proteinExistence type="predicted"/>
<dbReference type="EMBL" id="FOVP01000008">
    <property type="protein sequence ID" value="SFN75685.1"/>
    <property type="molecule type" value="Genomic_DNA"/>
</dbReference>
<dbReference type="AlphaFoldDB" id="A0A1I5BLN8"/>
<dbReference type="Proteomes" id="UP000198599">
    <property type="component" value="Unassembled WGS sequence"/>
</dbReference>
<feature type="chain" id="PRO_5011481995" description="PRC-barrel domain-containing protein" evidence="2">
    <location>
        <begin position="23"/>
        <end position="186"/>
    </location>
</feature>
<dbReference type="OrthoDB" id="9907965at2"/>
<accession>A0A1I5BLN8</accession>